<protein>
    <submittedName>
        <fullName evidence="2">DUF411 domain-containing protein</fullName>
    </submittedName>
</protein>
<feature type="chain" id="PRO_5040948178" evidence="1">
    <location>
        <begin position="26"/>
        <end position="158"/>
    </location>
</feature>
<keyword evidence="3" id="KW-1185">Reference proteome</keyword>
<evidence type="ECO:0000313" key="3">
    <source>
        <dbReference type="Proteomes" id="UP001138709"/>
    </source>
</evidence>
<name>A0A9X9XHQ5_9PROT</name>
<evidence type="ECO:0000256" key="1">
    <source>
        <dbReference type="SAM" id="SignalP"/>
    </source>
</evidence>
<evidence type="ECO:0000313" key="2">
    <source>
        <dbReference type="EMBL" id="MBR0683241.1"/>
    </source>
</evidence>
<dbReference type="InterPro" id="IPR007332">
    <property type="entry name" value="DUF411"/>
</dbReference>
<accession>A0A9X9XHQ5</accession>
<reference evidence="2" key="1">
    <citation type="submission" date="2020-01" db="EMBL/GenBank/DDBJ databases">
        <authorList>
            <person name="Rat A."/>
        </authorList>
    </citation>
    <scope>NUCLEOTIDE SEQUENCE</scope>
    <source>
        <strain evidence="2">LMG 31228</strain>
    </source>
</reference>
<dbReference type="EMBL" id="JAAEDL010000029">
    <property type="protein sequence ID" value="MBR0683241.1"/>
    <property type="molecule type" value="Genomic_DNA"/>
</dbReference>
<dbReference type="AlphaFoldDB" id="A0A9X9XHQ5"/>
<dbReference type="Pfam" id="PF04214">
    <property type="entry name" value="DUF411"/>
    <property type="match status" value="1"/>
</dbReference>
<proteinExistence type="predicted"/>
<feature type="signal peptide" evidence="1">
    <location>
        <begin position="1"/>
        <end position="25"/>
    </location>
</feature>
<keyword evidence="1" id="KW-0732">Signal</keyword>
<comment type="caution">
    <text evidence="2">The sequence shown here is derived from an EMBL/GenBank/DDBJ whole genome shotgun (WGS) entry which is preliminary data.</text>
</comment>
<dbReference type="Proteomes" id="UP001138709">
    <property type="component" value="Unassembled WGS sequence"/>
</dbReference>
<gene>
    <name evidence="2" type="ORF">GXW74_22335</name>
</gene>
<organism evidence="2 3">
    <name type="scientific">Neoroseomonas eburnea</name>
    <dbReference type="NCBI Taxonomy" id="1346889"/>
    <lineage>
        <taxon>Bacteria</taxon>
        <taxon>Pseudomonadati</taxon>
        <taxon>Pseudomonadota</taxon>
        <taxon>Alphaproteobacteria</taxon>
        <taxon>Acetobacterales</taxon>
        <taxon>Acetobacteraceae</taxon>
        <taxon>Neoroseomonas</taxon>
    </lineage>
</organism>
<sequence length="158" mass="16695">MTRMTIRRRDLMAGLGVLAALPAAAQGGPLVEVWRDPNCGCCSGWVAHMREAGFTVRETVLPALGPVRRMLGTPADLLSCHAARVQGIVLEGHVPAEAVRRVLAGRPAGLLGLAVPAMPVGAPGMEVPGQPDDIYDVMAFDAAGRHSHFMRFRGGQPI</sequence>
<reference evidence="2" key="2">
    <citation type="journal article" date="2021" name="Syst. Appl. Microbiol.">
        <title>Roseomonas hellenica sp. nov., isolated from roots of wild-growing Alkanna tinctoria.</title>
        <authorList>
            <person name="Rat A."/>
            <person name="Naranjo H.D."/>
            <person name="Lebbe L."/>
            <person name="Cnockaert M."/>
            <person name="Krigas N."/>
            <person name="Grigoriadou K."/>
            <person name="Maloupa E."/>
            <person name="Willems A."/>
        </authorList>
    </citation>
    <scope>NUCLEOTIDE SEQUENCE</scope>
    <source>
        <strain evidence="2">LMG 31228</strain>
    </source>
</reference>